<dbReference type="InterPro" id="IPR014756">
    <property type="entry name" value="Ig_E-set"/>
</dbReference>
<dbReference type="InterPro" id="IPR028994">
    <property type="entry name" value="Integrin_alpha_N"/>
</dbReference>
<reference evidence="1 2" key="1">
    <citation type="journal article" date="2012" name="Front. Microbiol.">
        <title>Complete genome of Ignavibacterium album, a metabolically versatile, flagellated, facultative anaerobe from the phylum Chlorobi.</title>
        <authorList>
            <person name="Liu Z."/>
            <person name="Frigaard N.-U."/>
            <person name="Vogl K."/>
            <person name="Iino T."/>
            <person name="Ohkuma M."/>
            <person name="Overmann J."/>
            <person name="Bryant D.A."/>
        </authorList>
    </citation>
    <scope>NUCLEOTIDE SEQUENCE [LARGE SCALE GENOMIC DNA]</scope>
    <source>
        <strain evidence="2">DSM 19864 / JCM 16511 / NBRC 101810 / Mat9-16</strain>
    </source>
</reference>
<dbReference type="RefSeq" id="WP_014561640.1">
    <property type="nucleotide sequence ID" value="NC_017464.1"/>
</dbReference>
<dbReference type="OrthoDB" id="1391917at2"/>
<protein>
    <submittedName>
        <fullName evidence="1">Uncharacterized protein</fullName>
    </submittedName>
</protein>
<keyword evidence="2" id="KW-1185">Reference proteome</keyword>
<dbReference type="SUPFAM" id="SSF69318">
    <property type="entry name" value="Integrin alpha N-terminal domain"/>
    <property type="match status" value="1"/>
</dbReference>
<dbReference type="Proteomes" id="UP000007394">
    <property type="component" value="Chromosome"/>
</dbReference>
<accession>I0ANE3</accession>
<evidence type="ECO:0000313" key="2">
    <source>
        <dbReference type="Proteomes" id="UP000007394"/>
    </source>
</evidence>
<sequence length="532" mass="60503">MYKRILIISILILLVCQVHIIPQNNKRVREEIVRQEINQYFQNYYSGMYKVSDIVDIDSLRGDLKYFYASIQNPYGMLTNSFVFVTMIAVDYYEGMEGNRVGIYKDGNIIWLSEPDLPGGSSGRIFAIDDINLDRKVEIITQWDYGVVSLEIYSWDGVNGHLINSESIMGRDFNMSFVDVEGDGILEIISVDSTEVTDVWSWNGSEYGQWPNTPTVSLTELYSANNFIPHIKCKVEKNDSIFIYNYSIKNDEQSKQRINLFWVKADVDEKKLIKRSPPYWVSSGYSNNLEGWGTPVLNNGYLIWPGETLTGFQFFSKDLPTISLYTSQAENQIPSTEFLTNEEAMTLYNLNRTQNMVWGKTIAPKELESSIGVENLLDTLINYSSQSLQLGWIKNQPTADKYDSLFNAAKAQLQQNNNNAARTTLQTVLQQVDIDSTDNLTSEAYALIKYNTEYLIEKIPLQTQLTLDVINPTMSLVNPGSFTMQIKGTGFSANSVLYFNGNVRTTTFVTDTLLTAEIQSTDVVQRVTFLYG</sequence>
<name>I0ANE3_IGNAJ</name>
<proteinExistence type="predicted"/>
<organism evidence="1 2">
    <name type="scientific">Ignavibacterium album (strain DSM 19864 / JCM 16511 / NBRC 101810 / Mat9-16)</name>
    <dbReference type="NCBI Taxonomy" id="945713"/>
    <lineage>
        <taxon>Bacteria</taxon>
        <taxon>Pseudomonadati</taxon>
        <taxon>Ignavibacteriota</taxon>
        <taxon>Ignavibacteria</taxon>
        <taxon>Ignavibacteriales</taxon>
        <taxon>Ignavibacteriaceae</taxon>
        <taxon>Ignavibacterium</taxon>
    </lineage>
</organism>
<gene>
    <name evidence="1" type="ordered locus">IALB_2797</name>
</gene>
<dbReference type="AlphaFoldDB" id="I0ANE3"/>
<evidence type="ECO:0000313" key="1">
    <source>
        <dbReference type="EMBL" id="AFH50500.1"/>
    </source>
</evidence>
<dbReference type="SUPFAM" id="SSF81296">
    <property type="entry name" value="E set domains"/>
    <property type="match status" value="1"/>
</dbReference>
<dbReference type="HOGENOM" id="CLU_511694_0_0_10"/>
<dbReference type="EMBL" id="CP003418">
    <property type="protein sequence ID" value="AFH50500.1"/>
    <property type="molecule type" value="Genomic_DNA"/>
</dbReference>
<dbReference type="KEGG" id="ial:IALB_2797"/>
<dbReference type="STRING" id="945713.IALB_2797"/>